<reference evidence="1" key="2">
    <citation type="journal article" date="2021" name="PeerJ">
        <title>Extensive microbial diversity within the chicken gut microbiome revealed by metagenomics and culture.</title>
        <authorList>
            <person name="Gilroy R."/>
            <person name="Ravi A."/>
            <person name="Getino M."/>
            <person name="Pursley I."/>
            <person name="Horton D.L."/>
            <person name="Alikhan N.F."/>
            <person name="Baker D."/>
            <person name="Gharbi K."/>
            <person name="Hall N."/>
            <person name="Watson M."/>
            <person name="Adriaenssens E.M."/>
            <person name="Foster-Nyarko E."/>
            <person name="Jarju S."/>
            <person name="Secka A."/>
            <person name="Antonio M."/>
            <person name="Oren A."/>
            <person name="Chaudhuri R.R."/>
            <person name="La Ragione R."/>
            <person name="Hildebrand F."/>
            <person name="Pallen M.J."/>
        </authorList>
    </citation>
    <scope>NUCLEOTIDE SEQUENCE</scope>
    <source>
        <strain evidence="1">6276</strain>
    </source>
</reference>
<evidence type="ECO:0000313" key="2">
    <source>
        <dbReference type="Proteomes" id="UP000823928"/>
    </source>
</evidence>
<gene>
    <name evidence="1" type="ORF">IAC10_03090</name>
</gene>
<accession>A0A9D1JM53</accession>
<name>A0A9D1JM53_9BACT</name>
<dbReference type="AlphaFoldDB" id="A0A9D1JM53"/>
<dbReference type="EMBL" id="DVIU01000063">
    <property type="protein sequence ID" value="HIS35601.1"/>
    <property type="molecule type" value="Genomic_DNA"/>
</dbReference>
<sequence length="346" mass="38192">MAEVLITLGIIGVIAAMTLPHIVDNIQARIRSEQIRTVKYKFTKATDKMATLDLIGPYKSTEEFVNVLRKHFKISRICMANNISSCWPTETITLSDGEEYNVSNITSGNDFQMDTSNTKDYSSPNVGIITGDGTPMILSYNTKCEPLKSTTLYPWTTEDNKPVSNATTDCVAAVFEINGSKRPNKLNNDVILFNANGLGQSCGIEFDGLCFSSTFSPKPLSRSECEAVKDSLGIKKCMGINDYWAGAVQKCGGVQNMPTLADLASIGKQLYKSRPNIGADEFKVALWYDSKNASSLGFPGSADWRIFSGEEDSALGVRGRYFEWSSTNALWYSREDSLMYAICKYK</sequence>
<evidence type="ECO:0000313" key="1">
    <source>
        <dbReference type="EMBL" id="HIS35601.1"/>
    </source>
</evidence>
<comment type="caution">
    <text evidence="1">The sequence shown here is derived from an EMBL/GenBank/DDBJ whole genome shotgun (WGS) entry which is preliminary data.</text>
</comment>
<organism evidence="1 2">
    <name type="scientific">Candidatus Scatousia excrementigallinarum</name>
    <dbReference type="NCBI Taxonomy" id="2840935"/>
    <lineage>
        <taxon>Bacteria</taxon>
        <taxon>Candidatus Scatousia</taxon>
    </lineage>
</organism>
<protein>
    <submittedName>
        <fullName evidence="1">Uncharacterized protein</fullName>
    </submittedName>
</protein>
<dbReference type="Proteomes" id="UP000823928">
    <property type="component" value="Unassembled WGS sequence"/>
</dbReference>
<reference evidence="1" key="1">
    <citation type="submission" date="2020-10" db="EMBL/GenBank/DDBJ databases">
        <authorList>
            <person name="Gilroy R."/>
        </authorList>
    </citation>
    <scope>NUCLEOTIDE SEQUENCE</scope>
    <source>
        <strain evidence="1">6276</strain>
    </source>
</reference>
<proteinExistence type="predicted"/>